<dbReference type="AlphaFoldDB" id="A0A1A3GPC3"/>
<keyword evidence="2" id="KW-0378">Hydrolase</keyword>
<dbReference type="InterPro" id="IPR003870">
    <property type="entry name" value="DUF222"/>
</dbReference>
<dbReference type="EMBL" id="LZLC01000229">
    <property type="protein sequence ID" value="OBJ37188.1"/>
    <property type="molecule type" value="Genomic_DNA"/>
</dbReference>
<accession>A0A1A3GPC3</accession>
<gene>
    <name evidence="2" type="ORF">A5630_05230</name>
</gene>
<dbReference type="STRING" id="56689.GCA_001291445_03747"/>
<dbReference type="OrthoDB" id="5241234at2"/>
<keyword evidence="2" id="KW-0540">Nuclease</keyword>
<comment type="caution">
    <text evidence="2">The sequence shown here is derived from an EMBL/GenBank/DDBJ whole genome shotgun (WGS) entry which is preliminary data.</text>
</comment>
<reference evidence="2 3" key="1">
    <citation type="submission" date="2016-06" db="EMBL/GenBank/DDBJ databases">
        <authorList>
            <person name="Kjaerup R.B."/>
            <person name="Dalgaard T.S."/>
            <person name="Juul-Madsen H.R."/>
        </authorList>
    </citation>
    <scope>NUCLEOTIDE SEQUENCE [LARGE SCALE GENOMIC DNA]</scope>
    <source>
        <strain evidence="2 3">1127319.6</strain>
    </source>
</reference>
<dbReference type="Pfam" id="PF02720">
    <property type="entry name" value="DUF222"/>
    <property type="match status" value="1"/>
</dbReference>
<feature type="domain" description="HNH nuclease" evidence="1">
    <location>
        <begin position="324"/>
        <end position="374"/>
    </location>
</feature>
<evidence type="ECO:0000259" key="1">
    <source>
        <dbReference type="SMART" id="SM00507"/>
    </source>
</evidence>
<protein>
    <submittedName>
        <fullName evidence="2">HNH endonuclease</fullName>
    </submittedName>
</protein>
<organism evidence="2 3">
    <name type="scientific">Mycolicibacterium mucogenicum</name>
    <name type="common">Mycobacterium mucogenicum</name>
    <dbReference type="NCBI Taxonomy" id="56689"/>
    <lineage>
        <taxon>Bacteria</taxon>
        <taxon>Bacillati</taxon>
        <taxon>Actinomycetota</taxon>
        <taxon>Actinomycetes</taxon>
        <taxon>Mycobacteriales</taxon>
        <taxon>Mycobacteriaceae</taxon>
        <taxon>Mycolicibacterium</taxon>
    </lineage>
</organism>
<dbReference type="SMART" id="SM00507">
    <property type="entry name" value="HNHc"/>
    <property type="match status" value="1"/>
</dbReference>
<dbReference type="Proteomes" id="UP000093898">
    <property type="component" value="Unassembled WGS sequence"/>
</dbReference>
<dbReference type="RefSeq" id="WP_064985353.1">
    <property type="nucleotide sequence ID" value="NZ_LZLC01000229.1"/>
</dbReference>
<sequence>MFENLLMGPDADEAAILGRMTELEQVKAAAAAEQARLAAGLEAKRVAAARAGGPRVSRAALGSEVGLARRESPHRGERLMAMARILVADMPCTLAALECGVLSEHRAELITKEAECLSVLDRRLLDAELCADPATIDGKGDAEIIAEAKRIAYRLDQEAIVQRVRRAPAGRHVRFRPAADGMATVSVRLPAAEGRAMHTALSDEAASTLASTLPGSAVPAGLGRTHDQIMADVMVERVTGRNPVQSPVPVTANLVLSDETLLAGGSEPAHLEGYGPIPAEIARDLVVVGALDAQGAAAVRRLYAQPGTNKLVAMESKSRAFPKALARFIALRDQICRTPYCNARIRHTDHIRPHAQHGPTGVHNGQGQCAHCNYVKEEPGWQSRTTYDRHGRHTVTLTTPTGAVYTSTAPPMPTGLQILTRRVHLAIIDEASRPRVMRD</sequence>
<evidence type="ECO:0000313" key="2">
    <source>
        <dbReference type="EMBL" id="OBJ37188.1"/>
    </source>
</evidence>
<evidence type="ECO:0000313" key="3">
    <source>
        <dbReference type="Proteomes" id="UP000093898"/>
    </source>
</evidence>
<proteinExistence type="predicted"/>
<keyword evidence="2" id="KW-0255">Endonuclease</keyword>
<dbReference type="GO" id="GO:0004519">
    <property type="term" value="F:endonuclease activity"/>
    <property type="evidence" value="ECO:0007669"/>
    <property type="project" value="UniProtKB-KW"/>
</dbReference>
<dbReference type="CDD" id="cd00085">
    <property type="entry name" value="HNHc"/>
    <property type="match status" value="1"/>
</dbReference>
<dbReference type="InterPro" id="IPR003615">
    <property type="entry name" value="HNH_nuc"/>
</dbReference>
<name>A0A1A3GPC3_MYCMU</name>